<evidence type="ECO:0000256" key="7">
    <source>
        <dbReference type="SAM" id="Phobius"/>
    </source>
</evidence>
<feature type="transmembrane region" description="Helical" evidence="7">
    <location>
        <begin position="123"/>
        <end position="152"/>
    </location>
</feature>
<organism evidence="8 9">
    <name type="scientific">Eiseniibacteriota bacterium</name>
    <dbReference type="NCBI Taxonomy" id="2212470"/>
    <lineage>
        <taxon>Bacteria</taxon>
        <taxon>Candidatus Eiseniibacteriota</taxon>
    </lineage>
</organism>
<comment type="caution">
    <text evidence="8">The sequence shown here is derived from an EMBL/GenBank/DDBJ whole genome shotgun (WGS) entry which is preliminary data.</text>
</comment>
<dbReference type="EMBL" id="VBOS01000044">
    <property type="protein sequence ID" value="TMQ59577.1"/>
    <property type="molecule type" value="Genomic_DNA"/>
</dbReference>
<keyword evidence="6 7" id="KW-0472">Membrane</keyword>
<dbReference type="PANTHER" id="PTHR43044:SF2">
    <property type="entry name" value="POLYSULPHIDE REDUCTASE NRFD"/>
    <property type="match status" value="1"/>
</dbReference>
<reference evidence="8 9" key="1">
    <citation type="journal article" date="2019" name="Nat. Microbiol.">
        <title>Mediterranean grassland soil C-N compound turnover is dependent on rainfall and depth, and is mediated by genomically divergent microorganisms.</title>
        <authorList>
            <person name="Diamond S."/>
            <person name="Andeer P.F."/>
            <person name="Li Z."/>
            <person name="Crits-Christoph A."/>
            <person name="Burstein D."/>
            <person name="Anantharaman K."/>
            <person name="Lane K.R."/>
            <person name="Thomas B.C."/>
            <person name="Pan C."/>
            <person name="Northen T.R."/>
            <person name="Banfield J.F."/>
        </authorList>
    </citation>
    <scope>NUCLEOTIDE SEQUENCE [LARGE SCALE GENOMIC DNA]</scope>
    <source>
        <strain evidence="8">WS_2</strain>
    </source>
</reference>
<evidence type="ECO:0000313" key="8">
    <source>
        <dbReference type="EMBL" id="TMQ59577.1"/>
    </source>
</evidence>
<evidence type="ECO:0000256" key="1">
    <source>
        <dbReference type="ARBA" id="ARBA00004651"/>
    </source>
</evidence>
<evidence type="ECO:0000256" key="3">
    <source>
        <dbReference type="ARBA" id="ARBA00022475"/>
    </source>
</evidence>
<comment type="similarity">
    <text evidence="2">Belongs to the NrfD family.</text>
</comment>
<feature type="transmembrane region" description="Helical" evidence="7">
    <location>
        <begin position="230"/>
        <end position="249"/>
    </location>
</feature>
<dbReference type="PANTHER" id="PTHR43044">
    <property type="match status" value="1"/>
</dbReference>
<dbReference type="GO" id="GO:0005886">
    <property type="term" value="C:plasma membrane"/>
    <property type="evidence" value="ECO:0007669"/>
    <property type="project" value="UniProtKB-SubCell"/>
</dbReference>
<feature type="transmembrane region" description="Helical" evidence="7">
    <location>
        <begin position="376"/>
        <end position="403"/>
    </location>
</feature>
<proteinExistence type="inferred from homology"/>
<feature type="transmembrane region" description="Helical" evidence="7">
    <location>
        <begin position="45"/>
        <end position="64"/>
    </location>
</feature>
<feature type="transmembrane region" description="Helical" evidence="7">
    <location>
        <begin position="351"/>
        <end position="369"/>
    </location>
</feature>
<evidence type="ECO:0000256" key="5">
    <source>
        <dbReference type="ARBA" id="ARBA00022989"/>
    </source>
</evidence>
<evidence type="ECO:0000256" key="4">
    <source>
        <dbReference type="ARBA" id="ARBA00022692"/>
    </source>
</evidence>
<keyword evidence="4 7" id="KW-0812">Transmembrane</keyword>
<keyword evidence="5 7" id="KW-1133">Transmembrane helix</keyword>
<accession>A0A538T7J4</accession>
<dbReference type="InterPro" id="IPR005614">
    <property type="entry name" value="NrfD-like"/>
</dbReference>
<feature type="transmembrane region" description="Helical" evidence="7">
    <location>
        <begin position="172"/>
        <end position="191"/>
    </location>
</feature>
<evidence type="ECO:0000256" key="6">
    <source>
        <dbReference type="ARBA" id="ARBA00023136"/>
    </source>
</evidence>
<dbReference type="Proteomes" id="UP000317716">
    <property type="component" value="Unassembled WGS sequence"/>
</dbReference>
<feature type="transmembrane region" description="Helical" evidence="7">
    <location>
        <begin position="310"/>
        <end position="331"/>
    </location>
</feature>
<dbReference type="AlphaFoldDB" id="A0A538T7J4"/>
<name>A0A538T7J4_UNCEI</name>
<comment type="subcellular location">
    <subcellularLocation>
        <location evidence="1">Cell membrane</location>
        <topology evidence="1">Multi-pass membrane protein</topology>
    </subcellularLocation>
</comment>
<protein>
    <submittedName>
        <fullName evidence="8">Hydrogenase</fullName>
    </submittedName>
</protein>
<evidence type="ECO:0000313" key="9">
    <source>
        <dbReference type="Proteomes" id="UP000317716"/>
    </source>
</evidence>
<evidence type="ECO:0000256" key="2">
    <source>
        <dbReference type="ARBA" id="ARBA00008929"/>
    </source>
</evidence>
<dbReference type="Pfam" id="PF03916">
    <property type="entry name" value="NrfD"/>
    <property type="match status" value="1"/>
</dbReference>
<feature type="transmembrane region" description="Helical" evidence="7">
    <location>
        <begin position="269"/>
        <end position="289"/>
    </location>
</feature>
<gene>
    <name evidence="8" type="ORF">E6K72_01500</name>
</gene>
<feature type="transmembrane region" description="Helical" evidence="7">
    <location>
        <begin position="423"/>
        <end position="451"/>
    </location>
</feature>
<keyword evidence="3" id="KW-1003">Cell membrane</keyword>
<feature type="transmembrane region" description="Helical" evidence="7">
    <location>
        <begin position="84"/>
        <end position="111"/>
    </location>
</feature>
<sequence length="463" mass="53262">MSEEEITYETEMTADDVGATEHVPETVTQKSLTADCLRLIQRPGWLWWVVFLFDLAILAVAMVAERNQIVQGIGVAGHTRPVMWASYVTNFVFWVGIAHCGTLVSAILFLFRSHFRRAVYRVAEAMTVFGVMTAGLFPIIHLGRPWFAYWLFPYPHQRQLWPNFRSPLEWDVFAVSTYLTVSTIFFLVGIIPDAAAQRDHGANRFYRLIGHIFSFGWTGANHQWKHFYGAYLYFAAFATPLVLSVHSVVSWDFAMAQVPGWHSTIFAPYFVAGAIFSGVALVINLLIPIRSVFKLEHIVTVDHIEKLSKLVLLTSMIVTYSYLVEIFSAWYGPSSNERDMFMWRFFGHFWWAGWTMATCNSLIPLLLWSKKVRRNLPLLFVICLFVNVGMWFERFVIIVSSLARPFDPAPWGVNYKMSWTEGAILAGSFAWFFMFFLIFIRVLPAFSLAEIKETLRAPMRRKA</sequence>